<feature type="domain" description="NUMOD4" evidence="1">
    <location>
        <begin position="6"/>
        <end position="63"/>
    </location>
</feature>
<proteinExistence type="predicted"/>
<feature type="domain" description="HNH nuclease" evidence="2">
    <location>
        <begin position="71"/>
        <end position="111"/>
    </location>
</feature>
<evidence type="ECO:0000313" key="4">
    <source>
        <dbReference type="Proteomes" id="UP000223102"/>
    </source>
</evidence>
<dbReference type="Pfam" id="PF07463">
    <property type="entry name" value="NUMOD4"/>
    <property type="match status" value="1"/>
</dbReference>
<name>A0A218KBW3_9CAUD</name>
<keyword evidence="3" id="KW-0378">Hydrolase</keyword>
<dbReference type="GO" id="GO:0004519">
    <property type="term" value="F:endonuclease activity"/>
    <property type="evidence" value="ECO:0007669"/>
    <property type="project" value="UniProtKB-KW"/>
</dbReference>
<dbReference type="Proteomes" id="UP000223102">
    <property type="component" value="Segment"/>
</dbReference>
<gene>
    <name evidence="3" type="ORF">PBC2_080</name>
</gene>
<dbReference type="SUPFAM" id="SSF54060">
    <property type="entry name" value="His-Me finger endonucleases"/>
    <property type="match status" value="1"/>
</dbReference>
<reference evidence="3 4" key="1">
    <citation type="submission" date="2015-06" db="EMBL/GenBank/DDBJ databases">
        <title>Complete genome sequence of Bacillus cereus phage PBC2.</title>
        <authorList>
            <person name="Kong M."/>
            <person name="Ryu S."/>
        </authorList>
    </citation>
    <scope>NUCLEOTIDE SEQUENCE [LARGE SCALE GENOMIC DNA]</scope>
</reference>
<dbReference type="EMBL" id="KT070867">
    <property type="protein sequence ID" value="AKQ08395.1"/>
    <property type="molecule type" value="Genomic_DNA"/>
</dbReference>
<dbReference type="Gene3D" id="3.90.75.20">
    <property type="match status" value="1"/>
</dbReference>
<dbReference type="InterPro" id="IPR010902">
    <property type="entry name" value="NUMOD4"/>
</dbReference>
<dbReference type="InterPro" id="IPR003615">
    <property type="entry name" value="HNH_nuc"/>
</dbReference>
<protein>
    <submittedName>
        <fullName evidence="3">HNH endonuclease</fullName>
    </submittedName>
</protein>
<sequence>MIEQVIWKDVVGYEGIYEVSNNGDIRTKEGKTTYTKRHGVRVWKQRVLSQKIDSQNSCRVNLWRDGSYKTYLVHRLVAEAFIPKVESKEFINHKDGSRLNNHVDNLEWCDYVENNNHAFDNGLMSTNHSIKLIKIDSGEEIVFRSKSKASEFLGRNSKYISTLLRRGKTEVDGYKIIE</sequence>
<keyword evidence="4" id="KW-1185">Reference proteome</keyword>
<dbReference type="Pfam" id="PF13392">
    <property type="entry name" value="HNH_3"/>
    <property type="match status" value="1"/>
</dbReference>
<keyword evidence="3" id="KW-0255">Endonuclease</keyword>
<keyword evidence="3" id="KW-0540">Nuclease</keyword>
<accession>A0A218KBW3</accession>
<dbReference type="GO" id="GO:0016788">
    <property type="term" value="F:hydrolase activity, acting on ester bonds"/>
    <property type="evidence" value="ECO:0007669"/>
    <property type="project" value="InterPro"/>
</dbReference>
<organism evidence="3 4">
    <name type="scientific">Bacillus phage PBC2</name>
    <dbReference type="NCBI Taxonomy" id="1675029"/>
    <lineage>
        <taxon>Viruses</taxon>
        <taxon>Duplodnaviria</taxon>
        <taxon>Heunggongvirae</taxon>
        <taxon>Uroviricota</taxon>
        <taxon>Caudoviricetes</taxon>
        <taxon>Andregratiavirinae</taxon>
        <taxon>Haetaevirus</taxon>
        <taxon>Haetaevirus PBC2</taxon>
    </lineage>
</organism>
<evidence type="ECO:0000313" key="3">
    <source>
        <dbReference type="EMBL" id="AKQ08395.1"/>
    </source>
</evidence>
<evidence type="ECO:0000259" key="2">
    <source>
        <dbReference type="Pfam" id="PF13392"/>
    </source>
</evidence>
<dbReference type="InterPro" id="IPR044925">
    <property type="entry name" value="His-Me_finger_sf"/>
</dbReference>
<evidence type="ECO:0000259" key="1">
    <source>
        <dbReference type="Pfam" id="PF07463"/>
    </source>
</evidence>